<accession>A0A0F9IM34</accession>
<feature type="non-terminal residue" evidence="2">
    <location>
        <position position="255"/>
    </location>
</feature>
<protein>
    <submittedName>
        <fullName evidence="2">Uncharacterized protein</fullName>
    </submittedName>
</protein>
<comment type="caution">
    <text evidence="2">The sequence shown here is derived from an EMBL/GenBank/DDBJ whole genome shotgun (WGS) entry which is preliminary data.</text>
</comment>
<feature type="coiled-coil region" evidence="1">
    <location>
        <begin position="179"/>
        <end position="206"/>
    </location>
</feature>
<organism evidence="2">
    <name type="scientific">marine sediment metagenome</name>
    <dbReference type="NCBI Taxonomy" id="412755"/>
    <lineage>
        <taxon>unclassified sequences</taxon>
        <taxon>metagenomes</taxon>
        <taxon>ecological metagenomes</taxon>
    </lineage>
</organism>
<dbReference type="EMBL" id="LAZR01018826">
    <property type="protein sequence ID" value="KKL94830.1"/>
    <property type="molecule type" value="Genomic_DNA"/>
</dbReference>
<evidence type="ECO:0000313" key="2">
    <source>
        <dbReference type="EMBL" id="KKL94830.1"/>
    </source>
</evidence>
<dbReference type="AlphaFoldDB" id="A0A0F9IM34"/>
<sequence>MSGAEARVSDLEHELRLNAAMLARQTDLAREAEIRQAKAERERDEARGEVRAALGPRVRFHAVRLSEGIPKSVGFFTTPEAAAAFEDELRVLRSHAQTQDRMDTSCGMRCEKLLAGEREAREKAEKERDEFASRRNLLLTGIGQTWGDLASSIRRWLEDYIPPHEYDNRATEENAVWLGAKLTEVAERFEAERDEEREKVKALREALKEPERCCETCARKPCTIICCHDHPVEPFLYWQGVPLEVRVTRVLATTG</sequence>
<name>A0A0F9IM34_9ZZZZ</name>
<gene>
    <name evidence="2" type="ORF">LCGC14_1860720</name>
</gene>
<feature type="coiled-coil region" evidence="1">
    <location>
        <begin position="22"/>
        <end position="49"/>
    </location>
</feature>
<keyword evidence="1" id="KW-0175">Coiled coil</keyword>
<evidence type="ECO:0000256" key="1">
    <source>
        <dbReference type="SAM" id="Coils"/>
    </source>
</evidence>
<proteinExistence type="predicted"/>
<reference evidence="2" key="1">
    <citation type="journal article" date="2015" name="Nature">
        <title>Complex archaea that bridge the gap between prokaryotes and eukaryotes.</title>
        <authorList>
            <person name="Spang A."/>
            <person name="Saw J.H."/>
            <person name="Jorgensen S.L."/>
            <person name="Zaremba-Niedzwiedzka K."/>
            <person name="Martijn J."/>
            <person name="Lind A.E."/>
            <person name="van Eijk R."/>
            <person name="Schleper C."/>
            <person name="Guy L."/>
            <person name="Ettema T.J."/>
        </authorList>
    </citation>
    <scope>NUCLEOTIDE SEQUENCE</scope>
</reference>